<organism evidence="3 4">
    <name type="scientific">Flavobacterium difficile</name>
    <dbReference type="NCBI Taxonomy" id="2709659"/>
    <lineage>
        <taxon>Bacteria</taxon>
        <taxon>Pseudomonadati</taxon>
        <taxon>Bacteroidota</taxon>
        <taxon>Flavobacteriia</taxon>
        <taxon>Flavobacteriales</taxon>
        <taxon>Flavobacteriaceae</taxon>
        <taxon>Flavobacterium</taxon>
    </lineage>
</organism>
<dbReference type="Proteomes" id="UP000800984">
    <property type="component" value="Unassembled WGS sequence"/>
</dbReference>
<dbReference type="PROSITE" id="PS50110">
    <property type="entry name" value="RESPONSE_REGULATORY"/>
    <property type="match status" value="1"/>
</dbReference>
<sequence>MFKNYQLAYIIDDDPVFVLLFKKILTKLGKFDAIVNFENGQLALDAITNKHKNKETLPDIVFLDINMPILDGWEFLKLVEKHQFKDHLNIYMVSSSIDNSEIKKSKKYKSVKNFISKPISAKDFLQKLEY</sequence>
<dbReference type="PANTHER" id="PTHR44520">
    <property type="entry name" value="RESPONSE REGULATOR RCP1-RELATED"/>
    <property type="match status" value="1"/>
</dbReference>
<dbReference type="Gene3D" id="3.40.50.2300">
    <property type="match status" value="1"/>
</dbReference>
<name>A0ABX0IAN4_9FLAO</name>
<dbReference type="SMART" id="SM00448">
    <property type="entry name" value="REC"/>
    <property type="match status" value="1"/>
</dbReference>
<dbReference type="InterPro" id="IPR052893">
    <property type="entry name" value="TCS_response_regulator"/>
</dbReference>
<gene>
    <name evidence="3" type="ORF">G4D72_12405</name>
</gene>
<feature type="modified residue" description="4-aspartylphosphate" evidence="1">
    <location>
        <position position="64"/>
    </location>
</feature>
<dbReference type="InterPro" id="IPR001789">
    <property type="entry name" value="Sig_transdc_resp-reg_receiver"/>
</dbReference>
<proteinExistence type="predicted"/>
<keyword evidence="1" id="KW-0597">Phosphoprotein</keyword>
<dbReference type="PANTHER" id="PTHR44520:SF2">
    <property type="entry name" value="RESPONSE REGULATOR RCP1"/>
    <property type="match status" value="1"/>
</dbReference>
<dbReference type="InterPro" id="IPR011006">
    <property type="entry name" value="CheY-like_superfamily"/>
</dbReference>
<dbReference type="Pfam" id="PF00072">
    <property type="entry name" value="Response_reg"/>
    <property type="match status" value="1"/>
</dbReference>
<evidence type="ECO:0000313" key="3">
    <source>
        <dbReference type="EMBL" id="NHM02909.1"/>
    </source>
</evidence>
<feature type="domain" description="Response regulatory" evidence="2">
    <location>
        <begin position="7"/>
        <end position="130"/>
    </location>
</feature>
<dbReference type="RefSeq" id="WP_166078048.1">
    <property type="nucleotide sequence ID" value="NZ_JAAJBT010000009.1"/>
</dbReference>
<evidence type="ECO:0000313" key="4">
    <source>
        <dbReference type="Proteomes" id="UP000800984"/>
    </source>
</evidence>
<accession>A0ABX0IAN4</accession>
<evidence type="ECO:0000259" key="2">
    <source>
        <dbReference type="PROSITE" id="PS50110"/>
    </source>
</evidence>
<dbReference type="SUPFAM" id="SSF52172">
    <property type="entry name" value="CheY-like"/>
    <property type="match status" value="1"/>
</dbReference>
<keyword evidence="4" id="KW-1185">Reference proteome</keyword>
<evidence type="ECO:0000256" key="1">
    <source>
        <dbReference type="PROSITE-ProRule" id="PRU00169"/>
    </source>
</evidence>
<comment type="caution">
    <text evidence="3">The sequence shown here is derived from an EMBL/GenBank/DDBJ whole genome shotgun (WGS) entry which is preliminary data.</text>
</comment>
<reference evidence="3 4" key="1">
    <citation type="submission" date="2020-02" db="EMBL/GenBank/DDBJ databases">
        <authorList>
            <person name="Chen W.-M."/>
        </authorList>
    </citation>
    <scope>NUCLEOTIDE SEQUENCE [LARGE SCALE GENOMIC DNA]</scope>
    <source>
        <strain evidence="3 4">KDG-16</strain>
    </source>
</reference>
<protein>
    <submittedName>
        <fullName evidence="3">Response regulator</fullName>
    </submittedName>
</protein>
<dbReference type="EMBL" id="JAAJBT010000009">
    <property type="protein sequence ID" value="NHM02909.1"/>
    <property type="molecule type" value="Genomic_DNA"/>
</dbReference>